<keyword evidence="6" id="KW-0675">Receptor</keyword>
<evidence type="ECO:0000313" key="10">
    <source>
        <dbReference type="EMBL" id="CAH3151697.1"/>
    </source>
</evidence>
<keyword evidence="2 8" id="KW-0812">Transmembrane</keyword>
<dbReference type="PANTHER" id="PTHR45695">
    <property type="entry name" value="LEUCOKININ RECEPTOR-RELATED"/>
    <property type="match status" value="1"/>
</dbReference>
<feature type="transmembrane region" description="Helical" evidence="8">
    <location>
        <begin position="283"/>
        <end position="306"/>
    </location>
</feature>
<dbReference type="InterPro" id="IPR017452">
    <property type="entry name" value="GPCR_Rhodpsn_7TM"/>
</dbReference>
<dbReference type="Proteomes" id="UP001159427">
    <property type="component" value="Unassembled WGS sequence"/>
</dbReference>
<evidence type="ECO:0000256" key="3">
    <source>
        <dbReference type="ARBA" id="ARBA00022989"/>
    </source>
</evidence>
<protein>
    <recommendedName>
        <fullName evidence="9">G-protein coupled receptors family 1 profile domain-containing protein</fullName>
    </recommendedName>
</protein>
<dbReference type="PRINTS" id="PR00237">
    <property type="entry name" value="GPCRRHODOPSN"/>
</dbReference>
<dbReference type="Pfam" id="PF00001">
    <property type="entry name" value="7tm_1"/>
    <property type="match status" value="1"/>
</dbReference>
<keyword evidence="7" id="KW-0807">Transducer</keyword>
<dbReference type="InterPro" id="IPR000276">
    <property type="entry name" value="GPCR_Rhodpsn"/>
</dbReference>
<comment type="caution">
    <text evidence="10">The sequence shown here is derived from an EMBL/GenBank/DDBJ whole genome shotgun (WGS) entry which is preliminary data.</text>
</comment>
<reference evidence="10 11" key="1">
    <citation type="submission" date="2022-05" db="EMBL/GenBank/DDBJ databases">
        <authorList>
            <consortium name="Genoscope - CEA"/>
            <person name="William W."/>
        </authorList>
    </citation>
    <scope>NUCLEOTIDE SEQUENCE [LARGE SCALE GENOMIC DNA]</scope>
</reference>
<feature type="transmembrane region" description="Helical" evidence="8">
    <location>
        <begin position="206"/>
        <end position="230"/>
    </location>
</feature>
<evidence type="ECO:0000256" key="5">
    <source>
        <dbReference type="ARBA" id="ARBA00023136"/>
    </source>
</evidence>
<evidence type="ECO:0000256" key="1">
    <source>
        <dbReference type="ARBA" id="ARBA00004141"/>
    </source>
</evidence>
<proteinExistence type="predicted"/>
<feature type="transmembrane region" description="Helical" evidence="8">
    <location>
        <begin position="251"/>
        <end position="271"/>
    </location>
</feature>
<organism evidence="10 11">
    <name type="scientific">Porites evermanni</name>
    <dbReference type="NCBI Taxonomy" id="104178"/>
    <lineage>
        <taxon>Eukaryota</taxon>
        <taxon>Metazoa</taxon>
        <taxon>Cnidaria</taxon>
        <taxon>Anthozoa</taxon>
        <taxon>Hexacorallia</taxon>
        <taxon>Scleractinia</taxon>
        <taxon>Fungiina</taxon>
        <taxon>Poritidae</taxon>
        <taxon>Porites</taxon>
    </lineage>
</organism>
<feature type="transmembrane region" description="Helical" evidence="8">
    <location>
        <begin position="139"/>
        <end position="159"/>
    </location>
</feature>
<evidence type="ECO:0000256" key="6">
    <source>
        <dbReference type="ARBA" id="ARBA00023170"/>
    </source>
</evidence>
<evidence type="ECO:0000256" key="8">
    <source>
        <dbReference type="SAM" id="Phobius"/>
    </source>
</evidence>
<feature type="transmembrane region" description="Helical" evidence="8">
    <location>
        <begin position="62"/>
        <end position="87"/>
    </location>
</feature>
<keyword evidence="3 8" id="KW-1133">Transmembrane helix</keyword>
<keyword evidence="11" id="KW-1185">Reference proteome</keyword>
<dbReference type="PANTHER" id="PTHR45695:SF9">
    <property type="entry name" value="LEUCOKININ RECEPTOR"/>
    <property type="match status" value="1"/>
</dbReference>
<dbReference type="CDD" id="cd00637">
    <property type="entry name" value="7tm_classA_rhodopsin-like"/>
    <property type="match status" value="1"/>
</dbReference>
<dbReference type="EMBL" id="CALNXI010001017">
    <property type="protein sequence ID" value="CAH3151697.1"/>
    <property type="molecule type" value="Genomic_DNA"/>
</dbReference>
<evidence type="ECO:0000313" key="11">
    <source>
        <dbReference type="Proteomes" id="UP001159427"/>
    </source>
</evidence>
<evidence type="ECO:0000259" key="9">
    <source>
        <dbReference type="PROSITE" id="PS50262"/>
    </source>
</evidence>
<keyword evidence="5 8" id="KW-0472">Membrane</keyword>
<dbReference type="SUPFAM" id="SSF81321">
    <property type="entry name" value="Family A G protein-coupled receptor-like"/>
    <property type="match status" value="1"/>
</dbReference>
<accession>A0ABN8PW70</accession>
<evidence type="ECO:0000256" key="2">
    <source>
        <dbReference type="ARBA" id="ARBA00022692"/>
    </source>
</evidence>
<sequence length="319" mass="35526">MVHPAGINSTIANTHHLLSSLTALFLVCCLLLSLFIVGVAANVVVCITLTRECRLKRHLSNFMLFHLSVTDMVYRLIVLPSYLIATISPVESKDLICKISQTLLSLVHAAIFTSLVVIALDRHHAITKPFQRLRHKPNFLICITAVWGYSIVCAFPHIFTEKITTFIGSNNTYYNHRGVNITVLYRVCAPLSTFKDSINQKIITTAYFTLGFLLPLVILTVAYSSIAVFLRRKSRHGSTSQAAMKSKGKALRMLVLMVLGFVLCIGTPQLHDLMIAFGYGTTAFSIFAFILQLSSSLVNVLIYGFYSAEFRQRLTCLGK</sequence>
<keyword evidence="4" id="KW-0297">G-protein coupled receptor</keyword>
<evidence type="ECO:0000256" key="4">
    <source>
        <dbReference type="ARBA" id="ARBA00023040"/>
    </source>
</evidence>
<feature type="transmembrane region" description="Helical" evidence="8">
    <location>
        <begin position="99"/>
        <end position="118"/>
    </location>
</feature>
<gene>
    <name evidence="10" type="ORF">PEVE_00000497</name>
</gene>
<feature type="domain" description="G-protein coupled receptors family 1 profile" evidence="9">
    <location>
        <begin position="41"/>
        <end position="303"/>
    </location>
</feature>
<name>A0ABN8PW70_9CNID</name>
<dbReference type="PROSITE" id="PS50262">
    <property type="entry name" value="G_PROTEIN_RECEP_F1_2"/>
    <property type="match status" value="1"/>
</dbReference>
<dbReference type="Gene3D" id="1.20.1070.10">
    <property type="entry name" value="Rhodopsin 7-helix transmembrane proteins"/>
    <property type="match status" value="1"/>
</dbReference>
<evidence type="ECO:0000256" key="7">
    <source>
        <dbReference type="ARBA" id="ARBA00023224"/>
    </source>
</evidence>
<comment type="subcellular location">
    <subcellularLocation>
        <location evidence="1">Membrane</location>
        <topology evidence="1">Multi-pass membrane protein</topology>
    </subcellularLocation>
</comment>
<feature type="transmembrane region" description="Helical" evidence="8">
    <location>
        <begin position="23"/>
        <end position="50"/>
    </location>
</feature>